<dbReference type="PANTHER" id="PTHR43790:SF4">
    <property type="entry name" value="GUANOSINE IMPORT ATP-BINDING PROTEIN NUPO"/>
    <property type="match status" value="1"/>
</dbReference>
<dbReference type="AlphaFoldDB" id="A0A4S4FIZ9"/>
<dbReference type="EMBL" id="SSSM01000005">
    <property type="protein sequence ID" value="THG30081.1"/>
    <property type="molecule type" value="Genomic_DNA"/>
</dbReference>
<dbReference type="CDD" id="cd03215">
    <property type="entry name" value="ABC_Carb_Monos_II"/>
    <property type="match status" value="1"/>
</dbReference>
<dbReference type="PANTHER" id="PTHR43790">
    <property type="entry name" value="CARBOHYDRATE TRANSPORT ATP-BINDING PROTEIN MG119-RELATED"/>
    <property type="match status" value="1"/>
</dbReference>
<dbReference type="PROSITE" id="PS00211">
    <property type="entry name" value="ABC_TRANSPORTER_1"/>
    <property type="match status" value="1"/>
</dbReference>
<dbReference type="PROSITE" id="PS50893">
    <property type="entry name" value="ABC_TRANSPORTER_2"/>
    <property type="match status" value="2"/>
</dbReference>
<feature type="domain" description="ABC transporter" evidence="3">
    <location>
        <begin position="262"/>
        <end position="506"/>
    </location>
</feature>
<protein>
    <submittedName>
        <fullName evidence="4">ABC transporter ATP-binding protein</fullName>
    </submittedName>
</protein>
<keyword evidence="1" id="KW-0547">Nucleotide-binding</keyword>
<evidence type="ECO:0000313" key="5">
    <source>
        <dbReference type="Proteomes" id="UP000309133"/>
    </source>
</evidence>
<comment type="caution">
    <text evidence="4">The sequence shown here is derived from an EMBL/GenBank/DDBJ whole genome shotgun (WGS) entry which is preliminary data.</text>
</comment>
<name>A0A4S4FIZ9_9MICO</name>
<dbReference type="Proteomes" id="UP000309133">
    <property type="component" value="Unassembled WGS sequence"/>
</dbReference>
<organism evidence="4 5">
    <name type="scientific">Naasia lichenicola</name>
    <dbReference type="NCBI Taxonomy" id="2565933"/>
    <lineage>
        <taxon>Bacteria</taxon>
        <taxon>Bacillati</taxon>
        <taxon>Actinomycetota</taxon>
        <taxon>Actinomycetes</taxon>
        <taxon>Micrococcales</taxon>
        <taxon>Microbacteriaceae</taxon>
        <taxon>Naasia</taxon>
    </lineage>
</organism>
<dbReference type="GO" id="GO:0005524">
    <property type="term" value="F:ATP binding"/>
    <property type="evidence" value="ECO:0007669"/>
    <property type="project" value="UniProtKB-KW"/>
</dbReference>
<gene>
    <name evidence="4" type="ORF">E6C64_15710</name>
</gene>
<evidence type="ECO:0000256" key="1">
    <source>
        <dbReference type="ARBA" id="ARBA00022741"/>
    </source>
</evidence>
<dbReference type="Pfam" id="PF00005">
    <property type="entry name" value="ABC_tran"/>
    <property type="match status" value="2"/>
</dbReference>
<dbReference type="InterPro" id="IPR050107">
    <property type="entry name" value="ABC_carbohydrate_import_ATPase"/>
</dbReference>
<dbReference type="InterPro" id="IPR027417">
    <property type="entry name" value="P-loop_NTPase"/>
</dbReference>
<dbReference type="SMART" id="SM00382">
    <property type="entry name" value="AAA"/>
    <property type="match status" value="1"/>
</dbReference>
<keyword evidence="5" id="KW-1185">Reference proteome</keyword>
<dbReference type="OrthoDB" id="39350at2"/>
<dbReference type="InterPro" id="IPR017871">
    <property type="entry name" value="ABC_transporter-like_CS"/>
</dbReference>
<feature type="domain" description="ABC transporter" evidence="3">
    <location>
        <begin position="11"/>
        <end position="246"/>
    </location>
</feature>
<dbReference type="SUPFAM" id="SSF52540">
    <property type="entry name" value="P-loop containing nucleoside triphosphate hydrolases"/>
    <property type="match status" value="2"/>
</dbReference>
<sequence>MFSALPTVPLLSLTGITKRFGNLVANSDVSLDVRPGEIHALLGENGAGKSTLMNIAAGYARADEGRIEVRGVPQEFRLPADAIAAGIGMVHQHFHLVDRLTVAENIVLNDEPGSAVLIDYKAANGEVRDLSERMGLPVDPKALVADISVAMQQRVEILKTLYRKADVLLLDEPTAVLAPAEVRDLLTVIRSLADSGVGIVLITHKLDEATLVADRLSVLRSGEIVARFDRGDASPAELAQEMVGREIHTVVARPHAVGATVLSVTDLEVDDSRGVPALRGVSFEVGESEIVGIAGVDGNGQAELVGVLAGLVTPNSGRATVAGEPLAFEHPRSIARQGVAHVPADRRKYGLVADFTLADNFALRGYYTAPFSKRGFLQRGVIDSLCAENMAHYGVKARGVDALAKELSGGNQQKLILAREMFTSPRLLLASQPTRGLDVGSIETVHGRLLKHRDEGCGILLVSFELDEILALSTRVVVLFEGRVVLDRPRSEVSREILGAAMTGAVAA</sequence>
<accession>A0A4S4FIZ9</accession>
<proteinExistence type="predicted"/>
<dbReference type="InterPro" id="IPR003593">
    <property type="entry name" value="AAA+_ATPase"/>
</dbReference>
<dbReference type="RefSeq" id="WP_136428479.1">
    <property type="nucleotide sequence ID" value="NZ_SSSM01000005.1"/>
</dbReference>
<reference evidence="4 5" key="1">
    <citation type="submission" date="2019-04" db="EMBL/GenBank/DDBJ databases">
        <authorList>
            <person name="Jiang L."/>
        </authorList>
    </citation>
    <scope>NUCLEOTIDE SEQUENCE [LARGE SCALE GENOMIC DNA]</scope>
    <source>
        <strain evidence="4 5">YIM 131853</strain>
    </source>
</reference>
<dbReference type="CDD" id="cd03216">
    <property type="entry name" value="ABC_Carb_Monos_I"/>
    <property type="match status" value="1"/>
</dbReference>
<dbReference type="InterPro" id="IPR003439">
    <property type="entry name" value="ABC_transporter-like_ATP-bd"/>
</dbReference>
<evidence type="ECO:0000313" key="4">
    <source>
        <dbReference type="EMBL" id="THG30081.1"/>
    </source>
</evidence>
<dbReference type="GO" id="GO:0016887">
    <property type="term" value="F:ATP hydrolysis activity"/>
    <property type="evidence" value="ECO:0007669"/>
    <property type="project" value="InterPro"/>
</dbReference>
<keyword evidence="2 4" id="KW-0067">ATP-binding</keyword>
<dbReference type="Gene3D" id="3.40.50.300">
    <property type="entry name" value="P-loop containing nucleotide triphosphate hydrolases"/>
    <property type="match status" value="2"/>
</dbReference>
<evidence type="ECO:0000259" key="3">
    <source>
        <dbReference type="PROSITE" id="PS50893"/>
    </source>
</evidence>
<evidence type="ECO:0000256" key="2">
    <source>
        <dbReference type="ARBA" id="ARBA00022840"/>
    </source>
</evidence>